<dbReference type="GO" id="GO:0005886">
    <property type="term" value="C:plasma membrane"/>
    <property type="evidence" value="ECO:0007669"/>
    <property type="project" value="TreeGrafter"/>
</dbReference>
<dbReference type="EMBL" id="CP009961">
    <property type="protein sequence ID" value="AKG38629.1"/>
    <property type="molecule type" value="Genomic_DNA"/>
</dbReference>
<feature type="transmembrane region" description="Helical" evidence="1">
    <location>
        <begin position="124"/>
        <end position="144"/>
    </location>
</feature>
<gene>
    <name evidence="2" type="ORF">MA03_04090</name>
</gene>
<dbReference type="PANTHER" id="PTHR35804:SF1">
    <property type="entry name" value="LYSINE EXPORTER LYSO"/>
    <property type="match status" value="1"/>
</dbReference>
<evidence type="ECO:0000256" key="1">
    <source>
        <dbReference type="SAM" id="Phobius"/>
    </source>
</evidence>
<dbReference type="Pfam" id="PF03956">
    <property type="entry name" value="Lys_export"/>
    <property type="match status" value="1"/>
</dbReference>
<dbReference type="HOGENOM" id="CLU_078428_0_0_2"/>
<keyword evidence="3" id="KW-1185">Reference proteome</keyword>
<keyword evidence="1" id="KW-0472">Membrane</keyword>
<dbReference type="InterPro" id="IPR005642">
    <property type="entry name" value="LysO"/>
</dbReference>
<dbReference type="OrthoDB" id="21422at2157"/>
<dbReference type="RefSeq" id="WP_052884058.1">
    <property type="nucleotide sequence ID" value="NZ_CP009961.1"/>
</dbReference>
<protein>
    <recommendedName>
        <fullName evidence="4">Surface protein</fullName>
    </recommendedName>
</protein>
<name>A0A0F7FHJ2_9CREN</name>
<evidence type="ECO:0008006" key="4">
    <source>
        <dbReference type="Google" id="ProtNLM"/>
    </source>
</evidence>
<feature type="transmembrane region" description="Helical" evidence="1">
    <location>
        <begin position="6"/>
        <end position="22"/>
    </location>
</feature>
<proteinExistence type="predicted"/>
<feature type="transmembrane region" description="Helical" evidence="1">
    <location>
        <begin position="29"/>
        <end position="48"/>
    </location>
</feature>
<sequence>MEVGSLGIMVVFAITIFIGKALRLRVPEILFRIIVLILVFTISMWATLNGLGVILQSTATSLFILSLIILSLLAIGYLVDRRGADNAIAEPKGRVDIPLIVAVIAGWLIGLSGAKLPQDIVEEVVALEVYLVIAVTGLTVANSINLETLKRGGRSALTAAMLSLTSALISGLLAAYILNVPPRITLGIAFGLGWYSFAGPFIAQAYGPLWGFTAFLVNVLREQATFILVPLLRKPFLSMVSLGGATTMDNTLPVYGYVYGEEASVVSIIHGFVLTLLIPFLQGFIVGPLA</sequence>
<dbReference type="Proteomes" id="UP000067434">
    <property type="component" value="Chromosome"/>
</dbReference>
<dbReference type="KEGG" id="thf:MA03_04090"/>
<dbReference type="GO" id="GO:0015661">
    <property type="term" value="F:L-lysine efflux transmembrane transporter activity"/>
    <property type="evidence" value="ECO:0007669"/>
    <property type="project" value="InterPro"/>
</dbReference>
<feature type="transmembrane region" description="Helical" evidence="1">
    <location>
        <begin position="99"/>
        <end position="118"/>
    </location>
</feature>
<dbReference type="AlphaFoldDB" id="A0A0F7FHJ2"/>
<dbReference type="GeneID" id="25401383"/>
<keyword evidence="1" id="KW-1133">Transmembrane helix</keyword>
<organism evidence="2 3">
    <name type="scientific">Infirmifilum uzonense</name>
    <dbReference type="NCBI Taxonomy" id="1550241"/>
    <lineage>
        <taxon>Archaea</taxon>
        <taxon>Thermoproteota</taxon>
        <taxon>Thermoprotei</taxon>
        <taxon>Thermofilales</taxon>
        <taxon>Thermofilaceae</taxon>
        <taxon>Infirmifilum</taxon>
    </lineage>
</organism>
<evidence type="ECO:0000313" key="3">
    <source>
        <dbReference type="Proteomes" id="UP000067434"/>
    </source>
</evidence>
<accession>A0A0F7FHJ2</accession>
<dbReference type="PATRIC" id="fig|1550241.5.peg.871"/>
<evidence type="ECO:0000313" key="2">
    <source>
        <dbReference type="EMBL" id="AKG38629.1"/>
    </source>
</evidence>
<feature type="transmembrane region" description="Helical" evidence="1">
    <location>
        <begin position="54"/>
        <end position="79"/>
    </location>
</feature>
<keyword evidence="1" id="KW-0812">Transmembrane</keyword>
<feature type="transmembrane region" description="Helical" evidence="1">
    <location>
        <begin position="156"/>
        <end position="178"/>
    </location>
</feature>
<reference evidence="2 3" key="1">
    <citation type="journal article" date="2015" name="Stand. Genomic Sci.">
        <title>Complete genome sequence of and proposal of Thermofilum uzonense sp. nov. a novel hyperthermophilic crenarchaeon and emended description of the genus Thermofilum.</title>
        <authorList>
            <person name="Toshchakov S.V."/>
            <person name="Korzhenkov A.A."/>
            <person name="Samarov N.I."/>
            <person name="Mazunin I.O."/>
            <person name="Mozhey O.I."/>
            <person name="Shmyr I.S."/>
            <person name="Derbikova K.S."/>
            <person name="Taranov E.A."/>
            <person name="Dominova I.N."/>
            <person name="Bonch-Osmolovskaya E.A."/>
            <person name="Patrushev M.V."/>
            <person name="Podosokorskaya O.A."/>
            <person name="Kublanov I.V."/>
        </authorList>
    </citation>
    <scope>NUCLEOTIDE SEQUENCE [LARGE SCALE GENOMIC DNA]</scope>
    <source>
        <strain evidence="2 3">1807-2</strain>
    </source>
</reference>
<dbReference type="PANTHER" id="PTHR35804">
    <property type="entry name" value="LYSINE EXPORTER LYSO"/>
    <property type="match status" value="1"/>
</dbReference>
<dbReference type="STRING" id="1550241.MA03_04090"/>
<feature type="transmembrane region" description="Helical" evidence="1">
    <location>
        <begin position="263"/>
        <end position="286"/>
    </location>
</feature>